<dbReference type="Proteomes" id="UP000176282">
    <property type="component" value="Unassembled WGS sequence"/>
</dbReference>
<evidence type="ECO:0000313" key="3">
    <source>
        <dbReference type="EMBL" id="OGH65441.1"/>
    </source>
</evidence>
<dbReference type="Gene3D" id="3.90.1640.10">
    <property type="entry name" value="inorganic pyrophosphatase (n-terminal core)"/>
    <property type="match status" value="1"/>
</dbReference>
<evidence type="ECO:0000259" key="2">
    <source>
        <dbReference type="Pfam" id="PF02272"/>
    </source>
</evidence>
<dbReference type="Pfam" id="PF02272">
    <property type="entry name" value="DHHA1"/>
    <property type="match status" value="1"/>
</dbReference>
<organism evidence="3 4">
    <name type="scientific">Candidatus Magasanikbacteria bacterium RIFCSPHIGHO2_02_FULL_47_14</name>
    <dbReference type="NCBI Taxonomy" id="1798680"/>
    <lineage>
        <taxon>Bacteria</taxon>
        <taxon>Candidatus Magasanikiibacteriota</taxon>
    </lineage>
</organism>
<accession>A0A1F6M1E0</accession>
<dbReference type="InterPro" id="IPR038763">
    <property type="entry name" value="DHH_sf"/>
</dbReference>
<gene>
    <name evidence="3" type="ORF">A3J66_02345</name>
</gene>
<dbReference type="PANTHER" id="PTHR47618">
    <property type="entry name" value="BIFUNCTIONAL OLIGORIBONUCLEASE AND PAP PHOSPHATASE NRNA"/>
    <property type="match status" value="1"/>
</dbReference>
<comment type="caution">
    <text evidence="3">The sequence shown here is derived from an EMBL/GenBank/DDBJ whole genome shotgun (WGS) entry which is preliminary data.</text>
</comment>
<dbReference type="AlphaFoldDB" id="A0A1F6M1E0"/>
<proteinExistence type="predicted"/>
<dbReference type="SUPFAM" id="SSF64182">
    <property type="entry name" value="DHH phosphoesterases"/>
    <property type="match status" value="1"/>
</dbReference>
<dbReference type="Pfam" id="PF01368">
    <property type="entry name" value="DHH"/>
    <property type="match status" value="1"/>
</dbReference>
<name>A0A1F6M1E0_9BACT</name>
<sequence>MFTHTAKQIHNVILASQRVLLIPHQKPDGDALGAATAFAEWLESLGKEYTIFCATDFSTRLRYLPHTDKLSSDTRVWQKPIDAIVVFDSGDLVYAGVAEHIAKLSHRPLIINIDHHITNEKYGDYNLLLTGASSTSEILYHFFTITHVPINISMATSLLTGIITDTDTFTNAATSARAIHAAGELIAVGGNFDVIKTHIYKSTPLRAFELWGRIFSRLSKHEKLNLVYTYLTHKDLIEFGLTESDVEGMTNFLNSISDGHAGMILKELPDGKVKGSFRTTRDDVDVAKMAKHFGGGGHKKAAGFTIEKPIHEAIEHVLAELEKLFPHGNMLEPVLAE</sequence>
<evidence type="ECO:0000259" key="1">
    <source>
        <dbReference type="Pfam" id="PF01368"/>
    </source>
</evidence>
<evidence type="ECO:0000313" key="4">
    <source>
        <dbReference type="Proteomes" id="UP000176282"/>
    </source>
</evidence>
<dbReference type="GO" id="GO:0003676">
    <property type="term" value="F:nucleic acid binding"/>
    <property type="evidence" value="ECO:0007669"/>
    <property type="project" value="InterPro"/>
</dbReference>
<feature type="domain" description="DHHA1" evidence="2">
    <location>
        <begin position="226"/>
        <end position="324"/>
    </location>
</feature>
<dbReference type="InterPro" id="IPR003156">
    <property type="entry name" value="DHHA1_dom"/>
</dbReference>
<dbReference type="InterPro" id="IPR001667">
    <property type="entry name" value="DDH_dom"/>
</dbReference>
<protein>
    <recommendedName>
        <fullName evidence="5">DDH domain-containing protein</fullName>
    </recommendedName>
</protein>
<reference evidence="3 4" key="1">
    <citation type="journal article" date="2016" name="Nat. Commun.">
        <title>Thousands of microbial genomes shed light on interconnected biogeochemical processes in an aquifer system.</title>
        <authorList>
            <person name="Anantharaman K."/>
            <person name="Brown C.T."/>
            <person name="Hug L.A."/>
            <person name="Sharon I."/>
            <person name="Castelle C.J."/>
            <person name="Probst A.J."/>
            <person name="Thomas B.C."/>
            <person name="Singh A."/>
            <person name="Wilkins M.J."/>
            <person name="Karaoz U."/>
            <person name="Brodie E.L."/>
            <person name="Williams K.H."/>
            <person name="Hubbard S.S."/>
            <person name="Banfield J.F."/>
        </authorList>
    </citation>
    <scope>NUCLEOTIDE SEQUENCE [LARGE SCALE GENOMIC DNA]</scope>
</reference>
<dbReference type="PANTHER" id="PTHR47618:SF1">
    <property type="entry name" value="BIFUNCTIONAL OLIGORIBONUCLEASE AND PAP PHOSPHATASE NRNA"/>
    <property type="match status" value="1"/>
</dbReference>
<evidence type="ECO:0008006" key="5">
    <source>
        <dbReference type="Google" id="ProtNLM"/>
    </source>
</evidence>
<dbReference type="InterPro" id="IPR051319">
    <property type="entry name" value="Oligoribo/pAp-PDE_c-di-AMP_PDE"/>
</dbReference>
<dbReference type="EMBL" id="MFQB01000047">
    <property type="protein sequence ID" value="OGH65441.1"/>
    <property type="molecule type" value="Genomic_DNA"/>
</dbReference>
<dbReference type="STRING" id="1798680.A3J66_02345"/>
<dbReference type="Gene3D" id="3.10.310.30">
    <property type="match status" value="1"/>
</dbReference>
<feature type="domain" description="DDH" evidence="1">
    <location>
        <begin position="19"/>
        <end position="162"/>
    </location>
</feature>